<dbReference type="Pfam" id="PF07786">
    <property type="entry name" value="HGSNAT_cat"/>
    <property type="match status" value="1"/>
</dbReference>
<feature type="transmembrane region" description="Helical" evidence="1">
    <location>
        <begin position="204"/>
        <end position="225"/>
    </location>
</feature>
<evidence type="ECO:0000313" key="3">
    <source>
        <dbReference type="EMBL" id="GAA4992509.1"/>
    </source>
</evidence>
<feature type="transmembrane region" description="Helical" evidence="1">
    <location>
        <begin position="88"/>
        <end position="105"/>
    </location>
</feature>
<dbReference type="RefSeq" id="WP_345713606.1">
    <property type="nucleotide sequence ID" value="NZ_BAABIL010000555.1"/>
</dbReference>
<keyword evidence="4" id="KW-1185">Reference proteome</keyword>
<keyword evidence="1" id="KW-0472">Membrane</keyword>
<feature type="transmembrane region" description="Helical" evidence="1">
    <location>
        <begin position="310"/>
        <end position="328"/>
    </location>
</feature>
<feature type="transmembrane region" description="Helical" evidence="1">
    <location>
        <begin position="117"/>
        <end position="137"/>
    </location>
</feature>
<protein>
    <recommendedName>
        <fullName evidence="2">Heparan-alpha-glucosaminide N-acetyltransferase catalytic domain-containing protein</fullName>
    </recommendedName>
</protein>
<dbReference type="EMBL" id="BAABIL010000555">
    <property type="protein sequence ID" value="GAA4992509.1"/>
    <property type="molecule type" value="Genomic_DNA"/>
</dbReference>
<reference evidence="4" key="1">
    <citation type="journal article" date="2019" name="Int. J. Syst. Evol. Microbiol.">
        <title>The Global Catalogue of Microorganisms (GCM) 10K type strain sequencing project: providing services to taxonomists for standard genome sequencing and annotation.</title>
        <authorList>
            <consortium name="The Broad Institute Genomics Platform"/>
            <consortium name="The Broad Institute Genome Sequencing Center for Infectious Disease"/>
            <person name="Wu L."/>
            <person name="Ma J."/>
        </authorList>
    </citation>
    <scope>NUCLEOTIDE SEQUENCE [LARGE SCALE GENOMIC DNA]</scope>
    <source>
        <strain evidence="4">JCM 18126</strain>
    </source>
</reference>
<organism evidence="3 4">
    <name type="scientific">Kineococcus glutinatus</name>
    <dbReference type="NCBI Taxonomy" id="1070872"/>
    <lineage>
        <taxon>Bacteria</taxon>
        <taxon>Bacillati</taxon>
        <taxon>Actinomycetota</taxon>
        <taxon>Actinomycetes</taxon>
        <taxon>Kineosporiales</taxon>
        <taxon>Kineosporiaceae</taxon>
        <taxon>Kineococcus</taxon>
    </lineage>
</organism>
<feature type="domain" description="Heparan-alpha-glucosaminide N-acetyltransferase catalytic" evidence="2">
    <location>
        <begin position="21"/>
        <end position="157"/>
    </location>
</feature>
<keyword evidence="1" id="KW-0812">Transmembrane</keyword>
<feature type="transmembrane region" description="Helical" evidence="1">
    <location>
        <begin position="31"/>
        <end position="50"/>
    </location>
</feature>
<dbReference type="PANTHER" id="PTHR31061:SF24">
    <property type="entry name" value="LD22376P"/>
    <property type="match status" value="1"/>
</dbReference>
<dbReference type="InterPro" id="IPR012429">
    <property type="entry name" value="HGSNAT_cat"/>
</dbReference>
<keyword evidence="1" id="KW-1133">Transmembrane helix</keyword>
<sequence length="394" mass="39997">MAAEDVQQRTGGTTSPAAPGRITSLDWVRGWLLVVSVAVNSLWAAPAWFGHAPWAGVHPVDLVFPVFATLSGCGLGFALRRRVAASPLVRRVLVLLVAGLLYNAVTSGRWDVGTWRLTGVLQLYAVVVVALSLGHLLTRTWRGWALLTACLAAAHTALLSAWGAGCPGGELTAGCNPSGAVDPALLGAAHVYGQGALGHDPEGVVAVAGALVSAAAGATVAHLLLRLRGAPGRGPPLLVLLVLALAAGLLGVGVLAGSLPPLLGGADVPAMKRLWTAPFALPVAAGVALALLAGHVLLDRPATGAVLRGASWPLVALGRNSLLVYFGSHVLTAVLGRADAADPAAPAPDERAGAALAGALGLGEHPQVVWTVALVVAWTALACVLHARRLYLRP</sequence>
<dbReference type="Proteomes" id="UP001501195">
    <property type="component" value="Unassembled WGS sequence"/>
</dbReference>
<feature type="transmembrane region" description="Helical" evidence="1">
    <location>
        <begin position="237"/>
        <end position="259"/>
    </location>
</feature>
<proteinExistence type="predicted"/>
<evidence type="ECO:0000313" key="4">
    <source>
        <dbReference type="Proteomes" id="UP001501195"/>
    </source>
</evidence>
<dbReference type="PANTHER" id="PTHR31061">
    <property type="entry name" value="LD22376P"/>
    <property type="match status" value="1"/>
</dbReference>
<gene>
    <name evidence="3" type="ORF">GCM10023225_30770</name>
</gene>
<feature type="transmembrane region" description="Helical" evidence="1">
    <location>
        <begin position="144"/>
        <end position="164"/>
    </location>
</feature>
<feature type="transmembrane region" description="Helical" evidence="1">
    <location>
        <begin position="368"/>
        <end position="387"/>
    </location>
</feature>
<feature type="transmembrane region" description="Helical" evidence="1">
    <location>
        <begin position="62"/>
        <end position="79"/>
    </location>
</feature>
<accession>A0ABP9IAP6</accession>
<name>A0ABP9IAP6_9ACTN</name>
<feature type="transmembrane region" description="Helical" evidence="1">
    <location>
        <begin position="279"/>
        <end position="298"/>
    </location>
</feature>
<comment type="caution">
    <text evidence="3">The sequence shown here is derived from an EMBL/GenBank/DDBJ whole genome shotgun (WGS) entry which is preliminary data.</text>
</comment>
<evidence type="ECO:0000259" key="2">
    <source>
        <dbReference type="Pfam" id="PF07786"/>
    </source>
</evidence>
<evidence type="ECO:0000256" key="1">
    <source>
        <dbReference type="SAM" id="Phobius"/>
    </source>
</evidence>